<dbReference type="InterPro" id="IPR036102">
    <property type="entry name" value="OsmC/Ohrsf"/>
</dbReference>
<dbReference type="STRING" id="1150112.SAMN04487893_10759"/>
<dbReference type="AlphaFoldDB" id="A0A1I3R783"/>
<dbReference type="SUPFAM" id="SSF82784">
    <property type="entry name" value="OsmC-like"/>
    <property type="match status" value="1"/>
</dbReference>
<evidence type="ECO:0000313" key="2">
    <source>
        <dbReference type="Proteomes" id="UP000243887"/>
    </source>
</evidence>
<reference evidence="2" key="1">
    <citation type="submission" date="2016-10" db="EMBL/GenBank/DDBJ databases">
        <authorList>
            <person name="Varghese N."/>
            <person name="Submissions S."/>
        </authorList>
    </citation>
    <scope>NUCLEOTIDE SEQUENCE [LARGE SCALE GENOMIC DNA]</scope>
    <source>
        <strain evidence="2">DSM 26542</strain>
    </source>
</reference>
<dbReference type="InterPro" id="IPR015946">
    <property type="entry name" value="KH_dom-like_a/b"/>
</dbReference>
<proteinExistence type="predicted"/>
<dbReference type="Gene3D" id="3.30.300.20">
    <property type="match status" value="1"/>
</dbReference>
<dbReference type="PANTHER" id="PTHR39624:SF2">
    <property type="entry name" value="OSMC-LIKE PROTEIN"/>
    <property type="match status" value="1"/>
</dbReference>
<organism evidence="1 2">
    <name type="scientific">Myroides guanonis</name>
    <dbReference type="NCBI Taxonomy" id="1150112"/>
    <lineage>
        <taxon>Bacteria</taxon>
        <taxon>Pseudomonadati</taxon>
        <taxon>Bacteroidota</taxon>
        <taxon>Flavobacteriia</taxon>
        <taxon>Flavobacteriales</taxon>
        <taxon>Flavobacteriaceae</taxon>
        <taxon>Myroides</taxon>
    </lineage>
</organism>
<dbReference type="InterPro" id="IPR003718">
    <property type="entry name" value="OsmC/Ohr_fam"/>
</dbReference>
<keyword evidence="2" id="KW-1185">Reference proteome</keyword>
<gene>
    <name evidence="1" type="ORF">SAMN04487893_10759</name>
</gene>
<name>A0A1I3R783_9FLAO</name>
<accession>A0A1I3R783</accession>
<evidence type="ECO:0000313" key="1">
    <source>
        <dbReference type="EMBL" id="SFJ41642.1"/>
    </source>
</evidence>
<dbReference type="RefSeq" id="WP_090678845.1">
    <property type="nucleotide sequence ID" value="NZ_FORU01000007.1"/>
</dbReference>
<dbReference type="OrthoDB" id="290036at2"/>
<dbReference type="EMBL" id="FORU01000007">
    <property type="protein sequence ID" value="SFJ41642.1"/>
    <property type="molecule type" value="Genomic_DNA"/>
</dbReference>
<protein>
    <submittedName>
        <fullName evidence="1">Uncharacterized OsmC-related protein</fullName>
    </submittedName>
</protein>
<dbReference type="Proteomes" id="UP000243887">
    <property type="component" value="Unassembled WGS sequence"/>
</dbReference>
<sequence length="133" mass="14895">MLSKVTYLGDLRTSSVHIQSGEVILTDAPIDNHGKGQAFSPTDMVTNSTASCMFTIMAIKANEMELNLEGSTAEVFKEMKSNPRMISKITIRFSMSIIVDQKQQIILERVALTCPVYLSLHPDIVKDIDFQWK</sequence>
<dbReference type="PANTHER" id="PTHR39624">
    <property type="entry name" value="PROTEIN INVOLVED IN RIMO-MEDIATED BETA-METHYLTHIOLATION OF RIBOSOMAL PROTEIN S12 YCAO"/>
    <property type="match status" value="1"/>
</dbReference>
<dbReference type="Pfam" id="PF02566">
    <property type="entry name" value="OsmC"/>
    <property type="match status" value="1"/>
</dbReference>